<reference evidence="2 3" key="1">
    <citation type="submission" date="2013-11" db="EMBL/GenBank/DDBJ databases">
        <title>The Damaraland mole rat (Fukomys damarensis) genome and evolution of African mole rats.</title>
        <authorList>
            <person name="Gladyshev V.N."/>
            <person name="Fang X."/>
        </authorList>
    </citation>
    <scope>NUCLEOTIDE SEQUENCE [LARGE SCALE GENOMIC DNA]</scope>
    <source>
        <tissue evidence="2">Liver</tissue>
    </source>
</reference>
<gene>
    <name evidence="2" type="ORF">H920_01448</name>
</gene>
<sequence>MEDDVLVIYGLEFQAWAPTPQTAETDAIRFLVGMQSLKYDNQSHIIDFDDENIINKNILLHQVDDSMTESWEVPDLNPSPALFSLCKSGTSLQPSMSRAPPLSNPSDPDSRKRRSSTGHQAPSENHMGHYAEALLTVLATRQHCPWVLSLNQSSASGSGAEAGSFDPLTVSVFCS</sequence>
<proteinExistence type="predicted"/>
<organism evidence="2 3">
    <name type="scientific">Fukomys damarensis</name>
    <name type="common">Damaraland mole rat</name>
    <name type="synonym">Cryptomys damarensis</name>
    <dbReference type="NCBI Taxonomy" id="885580"/>
    <lineage>
        <taxon>Eukaryota</taxon>
        <taxon>Metazoa</taxon>
        <taxon>Chordata</taxon>
        <taxon>Craniata</taxon>
        <taxon>Vertebrata</taxon>
        <taxon>Euteleostomi</taxon>
        <taxon>Mammalia</taxon>
        <taxon>Eutheria</taxon>
        <taxon>Euarchontoglires</taxon>
        <taxon>Glires</taxon>
        <taxon>Rodentia</taxon>
        <taxon>Hystricomorpha</taxon>
        <taxon>Bathyergidae</taxon>
        <taxon>Fukomys</taxon>
    </lineage>
</organism>
<dbReference type="Proteomes" id="UP000028990">
    <property type="component" value="Unassembled WGS sequence"/>
</dbReference>
<name>A0A091DYH0_FUKDA</name>
<evidence type="ECO:0000313" key="2">
    <source>
        <dbReference type="EMBL" id="KFO37154.1"/>
    </source>
</evidence>
<evidence type="ECO:0000256" key="1">
    <source>
        <dbReference type="SAM" id="MobiDB-lite"/>
    </source>
</evidence>
<protein>
    <submittedName>
        <fullName evidence="2">Protein TSSC1</fullName>
    </submittedName>
</protein>
<dbReference type="EMBL" id="KN121080">
    <property type="protein sequence ID" value="KFO37154.1"/>
    <property type="molecule type" value="Genomic_DNA"/>
</dbReference>
<dbReference type="AlphaFoldDB" id="A0A091DYH0"/>
<accession>A0A091DYH0</accession>
<keyword evidence="3" id="KW-1185">Reference proteome</keyword>
<feature type="region of interest" description="Disordered" evidence="1">
    <location>
        <begin position="90"/>
        <end position="126"/>
    </location>
</feature>
<evidence type="ECO:0000313" key="3">
    <source>
        <dbReference type="Proteomes" id="UP000028990"/>
    </source>
</evidence>